<feature type="domain" description="NTF2" evidence="4">
    <location>
        <begin position="7"/>
        <end position="121"/>
    </location>
</feature>
<dbReference type="OrthoDB" id="6507044at2759"/>
<comment type="function">
    <text evidence="3">Has a role in nuclear-cytoplasmic transport of proteins and mRNAs.</text>
</comment>
<evidence type="ECO:0000313" key="6">
    <source>
        <dbReference type="Proteomes" id="UP000193218"/>
    </source>
</evidence>
<keyword evidence="3" id="KW-0813">Transport</keyword>
<organism evidence="5 6">
    <name type="scientific">Kockovaella imperatae</name>
    <dbReference type="NCBI Taxonomy" id="4999"/>
    <lineage>
        <taxon>Eukaryota</taxon>
        <taxon>Fungi</taxon>
        <taxon>Dikarya</taxon>
        <taxon>Basidiomycota</taxon>
        <taxon>Agaricomycotina</taxon>
        <taxon>Tremellomycetes</taxon>
        <taxon>Tremellales</taxon>
        <taxon>Cuniculitremaceae</taxon>
        <taxon>Kockovaella</taxon>
    </lineage>
</organism>
<evidence type="ECO:0000256" key="1">
    <source>
        <dbReference type="ARBA" id="ARBA00022490"/>
    </source>
</evidence>
<dbReference type="RefSeq" id="XP_021870469.1">
    <property type="nucleotide sequence ID" value="XM_022016126.1"/>
</dbReference>
<dbReference type="PANTHER" id="PTHR12612">
    <property type="entry name" value="NUCLEAR TRANSPORT FACTOR 2"/>
    <property type="match status" value="1"/>
</dbReference>
<dbReference type="Proteomes" id="UP000193218">
    <property type="component" value="Unassembled WGS sequence"/>
</dbReference>
<dbReference type="InParanoid" id="A0A1Y1UE99"/>
<protein>
    <recommendedName>
        <fullName evidence="2 3">Nuclear transport factor 2</fullName>
        <shortName evidence="3">NTF-2</shortName>
    </recommendedName>
</protein>
<dbReference type="SUPFAM" id="SSF54427">
    <property type="entry name" value="NTF2-like"/>
    <property type="match status" value="1"/>
</dbReference>
<keyword evidence="1 3" id="KW-0963">Cytoplasm</keyword>
<name>A0A1Y1UE99_9TREE</name>
<gene>
    <name evidence="5" type="ORF">BD324DRAFT_628549</name>
</gene>
<sequence>MADFQTIAKQFTDYYYSTFDNDRSQLAALYRDGSMMTWEATPHQGSAAIIEKLKSLPFQSVRHAITTLDAQPASQNEASIMCMVTGQLMVDDGQNVLQYSQTFHLRPEGSSYYVQNDIFRLVYG</sequence>
<evidence type="ECO:0000313" key="5">
    <source>
        <dbReference type="EMBL" id="ORX36368.1"/>
    </source>
</evidence>
<proteinExistence type="predicted"/>
<keyword evidence="6" id="KW-1185">Reference proteome</keyword>
<dbReference type="InterPro" id="IPR002075">
    <property type="entry name" value="NTF2_dom"/>
</dbReference>
<dbReference type="InterPro" id="IPR018222">
    <property type="entry name" value="Nuclear_transport_factor_2_euk"/>
</dbReference>
<dbReference type="STRING" id="4999.A0A1Y1UE99"/>
<dbReference type="InterPro" id="IPR045875">
    <property type="entry name" value="NTF2"/>
</dbReference>
<dbReference type="GeneID" id="33557935"/>
<keyword evidence="3" id="KW-0539">Nucleus</keyword>
<dbReference type="GO" id="GO:0051028">
    <property type="term" value="P:mRNA transport"/>
    <property type="evidence" value="ECO:0007669"/>
    <property type="project" value="UniProtKB-UniRule"/>
</dbReference>
<evidence type="ECO:0000259" key="4">
    <source>
        <dbReference type="PROSITE" id="PS50177"/>
    </source>
</evidence>
<dbReference type="GO" id="GO:0005635">
    <property type="term" value="C:nuclear envelope"/>
    <property type="evidence" value="ECO:0007669"/>
    <property type="project" value="UniProtKB-ARBA"/>
</dbReference>
<dbReference type="CDD" id="cd00780">
    <property type="entry name" value="NTF2"/>
    <property type="match status" value="1"/>
</dbReference>
<dbReference type="GO" id="GO:0006606">
    <property type="term" value="P:protein import into nucleus"/>
    <property type="evidence" value="ECO:0007669"/>
    <property type="project" value="UniProtKB-ARBA"/>
</dbReference>
<comment type="caution">
    <text evidence="5">The sequence shown here is derived from an EMBL/GenBank/DDBJ whole genome shotgun (WGS) entry which is preliminary data.</text>
</comment>
<comment type="subcellular location">
    <subcellularLocation>
        <location evidence="3">Cytoplasm</location>
    </subcellularLocation>
    <subcellularLocation>
        <location evidence="3">Nucleus</location>
    </subcellularLocation>
</comment>
<dbReference type="FunCoup" id="A0A1Y1UE99">
    <property type="interactions" value="657"/>
</dbReference>
<dbReference type="Gene3D" id="3.10.450.50">
    <property type="match status" value="1"/>
</dbReference>
<dbReference type="GO" id="GO:0005737">
    <property type="term" value="C:cytoplasm"/>
    <property type="evidence" value="ECO:0007669"/>
    <property type="project" value="UniProtKB-SubCell"/>
</dbReference>
<dbReference type="AlphaFoldDB" id="A0A1Y1UE99"/>
<evidence type="ECO:0000256" key="3">
    <source>
        <dbReference type="RuleBase" id="RU369002"/>
    </source>
</evidence>
<dbReference type="PROSITE" id="PS50177">
    <property type="entry name" value="NTF2_DOMAIN"/>
    <property type="match status" value="1"/>
</dbReference>
<dbReference type="InterPro" id="IPR032710">
    <property type="entry name" value="NTF2-like_dom_sf"/>
</dbReference>
<dbReference type="Pfam" id="PF02136">
    <property type="entry name" value="NTF2"/>
    <property type="match status" value="1"/>
</dbReference>
<accession>A0A1Y1UE99</accession>
<reference evidence="5 6" key="1">
    <citation type="submission" date="2017-03" db="EMBL/GenBank/DDBJ databases">
        <title>Widespread Adenine N6-methylation of Active Genes in Fungi.</title>
        <authorList>
            <consortium name="DOE Joint Genome Institute"/>
            <person name="Mondo S.J."/>
            <person name="Dannebaum R.O."/>
            <person name="Kuo R.C."/>
            <person name="Louie K.B."/>
            <person name="Bewick A.J."/>
            <person name="Labutti K."/>
            <person name="Haridas S."/>
            <person name="Kuo A."/>
            <person name="Salamov A."/>
            <person name="Ahrendt S.R."/>
            <person name="Lau R."/>
            <person name="Bowen B.P."/>
            <person name="Lipzen A."/>
            <person name="Sullivan W."/>
            <person name="Andreopoulos W.B."/>
            <person name="Clum A."/>
            <person name="Lindquist E."/>
            <person name="Daum C."/>
            <person name="Northen T.R."/>
            <person name="Ramamoorthy G."/>
            <person name="Schmitz R.J."/>
            <person name="Gryganskyi A."/>
            <person name="Culley D."/>
            <person name="Magnuson J."/>
            <person name="James T.Y."/>
            <person name="O'Malley M.A."/>
            <person name="Stajich J.E."/>
            <person name="Spatafora J.W."/>
            <person name="Visel A."/>
            <person name="Grigoriev I.V."/>
        </authorList>
    </citation>
    <scope>NUCLEOTIDE SEQUENCE [LARGE SCALE GENOMIC DNA]</scope>
    <source>
        <strain evidence="5 6">NRRL Y-17943</strain>
    </source>
</reference>
<dbReference type="FunFam" id="3.10.450.50:FF:000005">
    <property type="entry name" value="Nuclear transport factor 2"/>
    <property type="match status" value="1"/>
</dbReference>
<keyword evidence="3" id="KW-0653">Protein transport</keyword>
<evidence type="ECO:0000256" key="2">
    <source>
        <dbReference type="ARBA" id="ARBA00026247"/>
    </source>
</evidence>
<dbReference type="EMBL" id="NBSH01000008">
    <property type="protein sequence ID" value="ORX36368.1"/>
    <property type="molecule type" value="Genomic_DNA"/>
</dbReference>